<evidence type="ECO:0000313" key="2">
    <source>
        <dbReference type="Proteomes" id="UP000198609"/>
    </source>
</evidence>
<organism evidence="1 2">
    <name type="scientific">Streptomyces melanosporofaciens</name>
    <dbReference type="NCBI Taxonomy" id="67327"/>
    <lineage>
        <taxon>Bacteria</taxon>
        <taxon>Bacillati</taxon>
        <taxon>Actinomycetota</taxon>
        <taxon>Actinomycetes</taxon>
        <taxon>Kitasatosporales</taxon>
        <taxon>Streptomycetaceae</taxon>
        <taxon>Streptomyces</taxon>
        <taxon>Streptomyces violaceusniger group</taxon>
    </lineage>
</organism>
<sequence>MEMGVCTSRVNDCLRYASAKLHSPERPGAVHRAYLLGVISPPEHTNDGVNLVLSTGQHEVLRGLAGGQDLGWIAANSGAHADVVRRDMRALMALVDARTTMHLIRRGWELGLLGPTRNEVSNPSTVSVNSGRD</sequence>
<proteinExistence type="predicted"/>
<dbReference type="SUPFAM" id="SSF46894">
    <property type="entry name" value="C-terminal effector domain of the bipartite response regulators"/>
    <property type="match status" value="1"/>
</dbReference>
<dbReference type="GO" id="GO:0003677">
    <property type="term" value="F:DNA binding"/>
    <property type="evidence" value="ECO:0007669"/>
    <property type="project" value="InterPro"/>
</dbReference>
<dbReference type="GO" id="GO:0006355">
    <property type="term" value="P:regulation of DNA-templated transcription"/>
    <property type="evidence" value="ECO:0007669"/>
    <property type="project" value="InterPro"/>
</dbReference>
<evidence type="ECO:0000313" key="1">
    <source>
        <dbReference type="EMBL" id="SEB61320.1"/>
    </source>
</evidence>
<dbReference type="EMBL" id="FNST01000002">
    <property type="protein sequence ID" value="SEB61320.1"/>
    <property type="molecule type" value="Genomic_DNA"/>
</dbReference>
<keyword evidence="2" id="KW-1185">Reference proteome</keyword>
<dbReference type="Proteomes" id="UP000198609">
    <property type="component" value="Unassembled WGS sequence"/>
</dbReference>
<name>A0A1H4KS01_STRMJ</name>
<dbReference type="InterPro" id="IPR016032">
    <property type="entry name" value="Sig_transdc_resp-reg_C-effctor"/>
</dbReference>
<protein>
    <submittedName>
        <fullName evidence="1">Uncharacterized protein</fullName>
    </submittedName>
</protein>
<reference evidence="2" key="1">
    <citation type="submission" date="2016-10" db="EMBL/GenBank/DDBJ databases">
        <authorList>
            <person name="Varghese N."/>
            <person name="Submissions S."/>
        </authorList>
    </citation>
    <scope>NUCLEOTIDE SEQUENCE [LARGE SCALE GENOMIC DNA]</scope>
    <source>
        <strain evidence="2">DSM 40318</strain>
    </source>
</reference>
<accession>A0A1H4KS01</accession>
<gene>
    <name evidence="1" type="ORF">SAMN04490356_0933</name>
</gene>
<dbReference type="AlphaFoldDB" id="A0A1H4KS01"/>